<evidence type="ECO:0000256" key="5">
    <source>
        <dbReference type="ARBA" id="ARBA00023014"/>
    </source>
</evidence>
<dbReference type="InterPro" id="IPR007197">
    <property type="entry name" value="rSAM"/>
</dbReference>
<dbReference type="GO" id="GO:0051536">
    <property type="term" value="F:iron-sulfur cluster binding"/>
    <property type="evidence" value="ECO:0007669"/>
    <property type="project" value="UniProtKB-KW"/>
</dbReference>
<keyword evidence="5" id="KW-0411">Iron-sulfur</keyword>
<accession>A0A2N1J4K8</accession>
<dbReference type="PANTHER" id="PTHR11228:SF7">
    <property type="entry name" value="PQQA PEPTIDE CYCLASE"/>
    <property type="match status" value="1"/>
</dbReference>
<comment type="caution">
    <text evidence="7">The sequence shown here is derived from an EMBL/GenBank/DDBJ whole genome shotgun (WGS) entry which is preliminary data.</text>
</comment>
<proteinExistence type="predicted"/>
<dbReference type="PANTHER" id="PTHR11228">
    <property type="entry name" value="RADICAL SAM DOMAIN PROTEIN"/>
    <property type="match status" value="1"/>
</dbReference>
<dbReference type="Pfam" id="PF13186">
    <property type="entry name" value="SPASM"/>
    <property type="match status" value="1"/>
</dbReference>
<keyword evidence="3" id="KW-0479">Metal-binding</keyword>
<dbReference type="Proteomes" id="UP000233248">
    <property type="component" value="Unassembled WGS sequence"/>
</dbReference>
<evidence type="ECO:0000313" key="7">
    <source>
        <dbReference type="EMBL" id="PKI81402.1"/>
    </source>
</evidence>
<evidence type="ECO:0000256" key="2">
    <source>
        <dbReference type="ARBA" id="ARBA00022691"/>
    </source>
</evidence>
<dbReference type="InterPro" id="IPR023885">
    <property type="entry name" value="4Fe4S-binding_SPASM_dom"/>
</dbReference>
<dbReference type="RefSeq" id="WP_101184080.1">
    <property type="nucleotide sequence ID" value="NZ_CP031218.1"/>
</dbReference>
<reference evidence="7 8" key="1">
    <citation type="submission" date="2017-09" db="EMBL/GenBank/DDBJ databases">
        <title>Genomics of the genus Arcobacter.</title>
        <authorList>
            <person name="Perez-Cataluna A."/>
            <person name="Figueras M.J."/>
            <person name="Salas-Masso N."/>
        </authorList>
    </citation>
    <scope>NUCLEOTIDE SEQUENCE [LARGE SCALE GENOMIC DNA]</scope>
    <source>
        <strain evidence="7 8">DSM 18005</strain>
    </source>
</reference>
<protein>
    <submittedName>
        <fullName evidence="7">Radical SAM protein</fullName>
    </submittedName>
</protein>
<gene>
    <name evidence="7" type="ORF">CP960_04305</name>
</gene>
<dbReference type="KEGG" id="ahs:AHALO_2570"/>
<dbReference type="EMBL" id="NXIF01000016">
    <property type="protein sequence ID" value="PKI81402.1"/>
    <property type="molecule type" value="Genomic_DNA"/>
</dbReference>
<keyword evidence="8" id="KW-1185">Reference proteome</keyword>
<dbReference type="OrthoDB" id="9792276at2"/>
<feature type="domain" description="Radical SAM core" evidence="6">
    <location>
        <begin position="31"/>
        <end position="264"/>
    </location>
</feature>
<dbReference type="Pfam" id="PF04055">
    <property type="entry name" value="Radical_SAM"/>
    <property type="match status" value="1"/>
</dbReference>
<dbReference type="AlphaFoldDB" id="A0A2N1J4K8"/>
<dbReference type="GO" id="GO:0003824">
    <property type="term" value="F:catalytic activity"/>
    <property type="evidence" value="ECO:0007669"/>
    <property type="project" value="InterPro"/>
</dbReference>
<organism evidence="7 8">
    <name type="scientific">Malaciobacter halophilus</name>
    <dbReference type="NCBI Taxonomy" id="197482"/>
    <lineage>
        <taxon>Bacteria</taxon>
        <taxon>Pseudomonadati</taxon>
        <taxon>Campylobacterota</taxon>
        <taxon>Epsilonproteobacteria</taxon>
        <taxon>Campylobacterales</taxon>
        <taxon>Arcobacteraceae</taxon>
        <taxon>Malaciobacter</taxon>
    </lineage>
</organism>
<comment type="cofactor">
    <cofactor evidence="1">
        <name>[4Fe-4S] cluster</name>
        <dbReference type="ChEBI" id="CHEBI:49883"/>
    </cofactor>
</comment>
<keyword evidence="4" id="KW-0408">Iron</keyword>
<sequence length="372" mass="42729">MKTKKENKYILDATKIYWHQERIKKWEKGERIAPITIDMALTRACNYGCHFCYARLQENDRFDIKKEHIDNFLEDCAQMGVKAISLVSDGESSLSPIYEHTIIKGSQLGISMAAATHGYNTRYEALQRILPHLTYLRVNISAGEPKRYAEIMGVKESHFHQVIQNIKDMVEIKKKNNLDVTIGMQMVLMPEDADQVIPLAKIGKEIRPDYLVVKHTSDSEDGKLGVDYSKYSQLTHILEEAESYSDDEYQVSVKWSKINAEGKRSYQRCYGPPFQIQISGSGLVAPCGMLFNERYSRFHIGNITQQRFKDIVNSDRYWEVMNHLSSPNFDAQTMCGSLCLQHKVNEFLDGYKKGEIKLEKPTGTPPNHLNFI</sequence>
<dbReference type="CDD" id="cd01335">
    <property type="entry name" value="Radical_SAM"/>
    <property type="match status" value="1"/>
</dbReference>
<dbReference type="GO" id="GO:0046872">
    <property type="term" value="F:metal ion binding"/>
    <property type="evidence" value="ECO:0007669"/>
    <property type="project" value="UniProtKB-KW"/>
</dbReference>
<dbReference type="InterPro" id="IPR058240">
    <property type="entry name" value="rSAM_sf"/>
</dbReference>
<evidence type="ECO:0000256" key="1">
    <source>
        <dbReference type="ARBA" id="ARBA00001966"/>
    </source>
</evidence>
<dbReference type="PROSITE" id="PS51918">
    <property type="entry name" value="RADICAL_SAM"/>
    <property type="match status" value="1"/>
</dbReference>
<evidence type="ECO:0000313" key="8">
    <source>
        <dbReference type="Proteomes" id="UP000233248"/>
    </source>
</evidence>
<dbReference type="SUPFAM" id="SSF102114">
    <property type="entry name" value="Radical SAM enzymes"/>
    <property type="match status" value="1"/>
</dbReference>
<dbReference type="CDD" id="cd21109">
    <property type="entry name" value="SPASM"/>
    <property type="match status" value="1"/>
</dbReference>
<dbReference type="InterPro" id="IPR013785">
    <property type="entry name" value="Aldolase_TIM"/>
</dbReference>
<evidence type="ECO:0000259" key="6">
    <source>
        <dbReference type="PROSITE" id="PS51918"/>
    </source>
</evidence>
<keyword evidence="2" id="KW-0949">S-adenosyl-L-methionine</keyword>
<evidence type="ECO:0000256" key="4">
    <source>
        <dbReference type="ARBA" id="ARBA00023004"/>
    </source>
</evidence>
<name>A0A2N1J4K8_9BACT</name>
<dbReference type="SFLD" id="SFLDG01067">
    <property type="entry name" value="SPASM/twitch_domain_containing"/>
    <property type="match status" value="1"/>
</dbReference>
<dbReference type="InterPro" id="IPR050377">
    <property type="entry name" value="Radical_SAM_PqqE_MftC-like"/>
</dbReference>
<evidence type="ECO:0000256" key="3">
    <source>
        <dbReference type="ARBA" id="ARBA00022723"/>
    </source>
</evidence>
<dbReference type="Gene3D" id="3.20.20.70">
    <property type="entry name" value="Aldolase class I"/>
    <property type="match status" value="1"/>
</dbReference>
<dbReference type="SFLD" id="SFLDS00029">
    <property type="entry name" value="Radical_SAM"/>
    <property type="match status" value="1"/>
</dbReference>